<dbReference type="PROSITE" id="PS00913">
    <property type="entry name" value="ADH_IRON_1"/>
    <property type="match status" value="1"/>
</dbReference>
<dbReference type="Pfam" id="PF00465">
    <property type="entry name" value="Fe-ADH"/>
    <property type="match status" value="1"/>
</dbReference>
<dbReference type="RefSeq" id="WP_017981320.1">
    <property type="nucleotide sequence ID" value="NZ_AQUL01000001.1"/>
</dbReference>
<dbReference type="STRING" id="1068978.AMETH_2017"/>
<keyword evidence="4" id="KW-0809">Transit peptide</keyword>
<dbReference type="SUPFAM" id="SSF56796">
    <property type="entry name" value="Dehydroquinate synthase-like"/>
    <property type="match status" value="1"/>
</dbReference>
<organism evidence="9 10">
    <name type="scientific">Amycolatopsis methanolica 239</name>
    <dbReference type="NCBI Taxonomy" id="1068978"/>
    <lineage>
        <taxon>Bacteria</taxon>
        <taxon>Bacillati</taxon>
        <taxon>Actinomycetota</taxon>
        <taxon>Actinomycetes</taxon>
        <taxon>Pseudonocardiales</taxon>
        <taxon>Pseudonocardiaceae</taxon>
        <taxon>Amycolatopsis</taxon>
        <taxon>Amycolatopsis methanolica group</taxon>
    </lineage>
</organism>
<evidence type="ECO:0000256" key="3">
    <source>
        <dbReference type="ARBA" id="ARBA00013182"/>
    </source>
</evidence>
<dbReference type="CDD" id="cd08190">
    <property type="entry name" value="HOT"/>
    <property type="match status" value="1"/>
</dbReference>
<dbReference type="FunFam" id="3.40.50.1970:FF:000003">
    <property type="entry name" value="Alcohol dehydrogenase, iron-containing"/>
    <property type="match status" value="1"/>
</dbReference>
<evidence type="ECO:0000256" key="5">
    <source>
        <dbReference type="ARBA" id="ARBA00023002"/>
    </source>
</evidence>
<protein>
    <recommendedName>
        <fullName evidence="3">hydroxyacid-oxoacid transhydrogenase</fullName>
        <ecNumber evidence="3">1.1.99.24</ecNumber>
    </recommendedName>
</protein>
<evidence type="ECO:0000256" key="4">
    <source>
        <dbReference type="ARBA" id="ARBA00022946"/>
    </source>
</evidence>
<dbReference type="eggNOG" id="COG1454">
    <property type="taxonomic scope" value="Bacteria"/>
</dbReference>
<evidence type="ECO:0000256" key="1">
    <source>
        <dbReference type="ARBA" id="ARBA00000813"/>
    </source>
</evidence>
<gene>
    <name evidence="9" type="ORF">AMETH_2017</name>
</gene>
<feature type="domain" description="Alcohol dehydrogenase iron-type/glycerol dehydrogenase GldA" evidence="7">
    <location>
        <begin position="17"/>
        <end position="187"/>
    </location>
</feature>
<dbReference type="KEGG" id="amq:AMETH_2017"/>
<dbReference type="EMBL" id="CP009110">
    <property type="protein sequence ID" value="AIJ22109.1"/>
    <property type="molecule type" value="Genomic_DNA"/>
</dbReference>
<evidence type="ECO:0000256" key="2">
    <source>
        <dbReference type="ARBA" id="ARBA00010005"/>
    </source>
</evidence>
<dbReference type="GO" id="GO:0046872">
    <property type="term" value="F:metal ion binding"/>
    <property type="evidence" value="ECO:0007669"/>
    <property type="project" value="InterPro"/>
</dbReference>
<proteinExistence type="inferred from homology"/>
<evidence type="ECO:0000313" key="9">
    <source>
        <dbReference type="EMBL" id="AIJ22109.1"/>
    </source>
</evidence>
<evidence type="ECO:0000259" key="7">
    <source>
        <dbReference type="Pfam" id="PF00465"/>
    </source>
</evidence>
<dbReference type="GeneID" id="301842816"/>
<comment type="catalytic activity">
    <reaction evidence="1">
        <text>(S)-3-hydroxybutanoate + 2-oxoglutarate = (R)-2-hydroxyglutarate + acetoacetate</text>
        <dbReference type="Rhea" id="RHEA:23048"/>
        <dbReference type="ChEBI" id="CHEBI:11047"/>
        <dbReference type="ChEBI" id="CHEBI:13705"/>
        <dbReference type="ChEBI" id="CHEBI:15801"/>
        <dbReference type="ChEBI" id="CHEBI:16810"/>
        <dbReference type="EC" id="1.1.99.24"/>
    </reaction>
</comment>
<dbReference type="GO" id="GO:0004022">
    <property type="term" value="F:alcohol dehydrogenase (NAD+) activity"/>
    <property type="evidence" value="ECO:0007669"/>
    <property type="project" value="InterPro"/>
</dbReference>
<comment type="similarity">
    <text evidence="2">Belongs to the iron-containing alcohol dehydrogenase family. Hydroxyacid-oxoacid transhydrogenase subfamily.</text>
</comment>
<comment type="catalytic activity">
    <reaction evidence="6">
        <text>4-hydroxybutanoate + 2-oxoglutarate = (R)-2-hydroxyglutarate + succinate semialdehyde</text>
        <dbReference type="Rhea" id="RHEA:24734"/>
        <dbReference type="ChEBI" id="CHEBI:15801"/>
        <dbReference type="ChEBI" id="CHEBI:16724"/>
        <dbReference type="ChEBI" id="CHEBI:16810"/>
        <dbReference type="ChEBI" id="CHEBI:57706"/>
        <dbReference type="EC" id="1.1.99.24"/>
    </reaction>
</comment>
<name>A0A076MNA2_AMYME</name>
<evidence type="ECO:0000259" key="8">
    <source>
        <dbReference type="Pfam" id="PF25137"/>
    </source>
</evidence>
<reference evidence="9 10" key="1">
    <citation type="submission" date="2014-07" db="EMBL/GenBank/DDBJ databases">
        <title>Whole Genome Sequence of the Amycolatopsis methanolica 239.</title>
        <authorList>
            <person name="Tang B."/>
        </authorList>
    </citation>
    <scope>NUCLEOTIDE SEQUENCE [LARGE SCALE GENOMIC DNA]</scope>
    <source>
        <strain evidence="9 10">239</strain>
    </source>
</reference>
<evidence type="ECO:0000313" key="10">
    <source>
        <dbReference type="Proteomes" id="UP000062973"/>
    </source>
</evidence>
<dbReference type="Gene3D" id="3.40.50.1970">
    <property type="match status" value="1"/>
</dbReference>
<dbReference type="PATRIC" id="fig|1068978.7.peg.2142"/>
<dbReference type="Pfam" id="PF25137">
    <property type="entry name" value="ADH_Fe_C"/>
    <property type="match status" value="1"/>
</dbReference>
<dbReference type="PANTHER" id="PTHR11496">
    <property type="entry name" value="ALCOHOL DEHYDROGENASE"/>
    <property type="match status" value="1"/>
</dbReference>
<keyword evidence="5" id="KW-0560">Oxidoreductase</keyword>
<dbReference type="AlphaFoldDB" id="A0A076MNA2"/>
<dbReference type="PANTHER" id="PTHR11496:SF83">
    <property type="entry name" value="HYDROXYACID-OXOACID TRANSHYDROGENASE, MITOCHONDRIAL"/>
    <property type="match status" value="1"/>
</dbReference>
<keyword evidence="10" id="KW-1185">Reference proteome</keyword>
<dbReference type="Proteomes" id="UP000062973">
    <property type="component" value="Chromosome"/>
</dbReference>
<dbReference type="GO" id="GO:0047988">
    <property type="term" value="F:hydroxyacid-oxoacid transhydrogenase activity"/>
    <property type="evidence" value="ECO:0007669"/>
    <property type="project" value="UniProtKB-EC"/>
</dbReference>
<accession>A0A076MNA2</accession>
<dbReference type="OrthoDB" id="323926at2"/>
<dbReference type="InterPro" id="IPR018211">
    <property type="entry name" value="ADH_Fe_CS"/>
</dbReference>
<dbReference type="InterPro" id="IPR056798">
    <property type="entry name" value="ADH_Fe_C"/>
</dbReference>
<dbReference type="InterPro" id="IPR039697">
    <property type="entry name" value="Alcohol_dehydrogenase_Fe"/>
</dbReference>
<evidence type="ECO:0000256" key="6">
    <source>
        <dbReference type="ARBA" id="ARBA00049496"/>
    </source>
</evidence>
<feature type="domain" description="Fe-containing alcohol dehydrogenase-like C-terminal" evidence="8">
    <location>
        <begin position="234"/>
        <end position="421"/>
    </location>
</feature>
<dbReference type="InterPro" id="IPR001670">
    <property type="entry name" value="ADH_Fe/GldA"/>
</dbReference>
<dbReference type="InterPro" id="IPR042157">
    <property type="entry name" value="HOT"/>
</dbReference>
<dbReference type="HOGENOM" id="CLU_007207_0_7_11"/>
<sequence length="425" mass="45388">MTEYLNETVFTWGATPLKFGAGAVDEIGWDLAQMGAERVLIVTDPGVAATGVPQRVADAAKAGGLTVEVYDQVHVEPTDVSIQAAVDFAKQSEWDGFIAVGGGSSIDTAKAINLMTTYPADLYDYVNKPIGQGKAPAGPLKPLVAVPTTAGTGSETTPVCIMDFLDLKVKSGISHPRLRPSMAVVDPLLTLSMPPEVTAASGMDVLCHALESYTAKPFDSFPRHRADTRVAYCGSNPISDAWTEQALTLLARSFRKAVLNGGDLAARTDMMLAATFAGMGFGNAGVHIPHACAYPIAGRVKEYRPKNYPQDEAMVPHGESVSLTAPAAFRFTFPTNPEKHLRAARILDPHAPKQRDAVDQLPFVLSSLMRDIGTPNGIGGVGYDEGDIGDLVEGTLKQERLLTISPRPVRAEDLEAIFAQSIENW</sequence>
<dbReference type="EC" id="1.1.99.24" evidence="3"/>
<dbReference type="Gene3D" id="1.20.1090.10">
    <property type="entry name" value="Dehydroquinate synthase-like - alpha domain"/>
    <property type="match status" value="1"/>
</dbReference>